<gene>
    <name evidence="1" type="ORF">ET418_15345</name>
</gene>
<sequence>MAGKMIKRTLTEIVVVPEHGERTESAEFRRTKKRLKADGHFKCWVCGATEDIEVHHYGGEWSLSNDIDFAKLKEFCEEWDVYGYGRLLKAQPITTVDDIRNAMCLCREHHTSDGNDGVNNGIHFITFPIWIAQRLAKAGESPVPDDTADLKEELAKAD</sequence>
<evidence type="ECO:0000313" key="1">
    <source>
        <dbReference type="EMBL" id="KAA0888753.1"/>
    </source>
</evidence>
<dbReference type="RefSeq" id="WP_149309065.1">
    <property type="nucleotide sequence ID" value="NZ_SRSD01000010.1"/>
</dbReference>
<organism evidence="1 2">
    <name type="scientific">Oryzomonas rubra</name>
    <dbReference type="NCBI Taxonomy" id="2509454"/>
    <lineage>
        <taxon>Bacteria</taxon>
        <taxon>Pseudomonadati</taxon>
        <taxon>Thermodesulfobacteriota</taxon>
        <taxon>Desulfuromonadia</taxon>
        <taxon>Geobacterales</taxon>
        <taxon>Geobacteraceae</taxon>
        <taxon>Oryzomonas</taxon>
    </lineage>
</organism>
<reference evidence="1 2" key="1">
    <citation type="submission" date="2019-04" db="EMBL/GenBank/DDBJ databases">
        <title>Geobacter ruber sp. nov., ferric-reducing bacteria isolated from paddy soil.</title>
        <authorList>
            <person name="Xu Z."/>
            <person name="Masuda Y."/>
            <person name="Itoh H."/>
            <person name="Senoo K."/>
        </authorList>
    </citation>
    <scope>NUCLEOTIDE SEQUENCE [LARGE SCALE GENOMIC DNA]</scope>
    <source>
        <strain evidence="1 2">Red88</strain>
    </source>
</reference>
<evidence type="ECO:0000313" key="2">
    <source>
        <dbReference type="Proteomes" id="UP000324298"/>
    </source>
</evidence>
<accession>A0A5A9X7X4</accession>
<evidence type="ECO:0008006" key="3">
    <source>
        <dbReference type="Google" id="ProtNLM"/>
    </source>
</evidence>
<dbReference type="EMBL" id="SRSD01000010">
    <property type="protein sequence ID" value="KAA0888753.1"/>
    <property type="molecule type" value="Genomic_DNA"/>
</dbReference>
<keyword evidence="2" id="KW-1185">Reference proteome</keyword>
<name>A0A5A9X7X4_9BACT</name>
<comment type="caution">
    <text evidence="1">The sequence shown here is derived from an EMBL/GenBank/DDBJ whole genome shotgun (WGS) entry which is preliminary data.</text>
</comment>
<dbReference type="Proteomes" id="UP000324298">
    <property type="component" value="Unassembled WGS sequence"/>
</dbReference>
<proteinExistence type="predicted"/>
<protein>
    <recommendedName>
        <fullName evidence="3">HNH endonuclease</fullName>
    </recommendedName>
</protein>
<dbReference type="OrthoDB" id="8967912at2"/>
<dbReference type="AlphaFoldDB" id="A0A5A9X7X4"/>